<dbReference type="OrthoDB" id="6373304at2759"/>
<keyword evidence="13" id="KW-1185">Reference proteome</keyword>
<gene>
    <name evidence="12" type="ORF">DSTB1V02_LOCUS4434</name>
</gene>
<dbReference type="PANTHER" id="PTHR13099:SF0">
    <property type="entry name" value="NADH DEHYDROGENASE [UBIQUINONE] 1 SUBUNIT C2-RELATED"/>
    <property type="match status" value="1"/>
</dbReference>
<organism evidence="12">
    <name type="scientific">Darwinula stevensoni</name>
    <dbReference type="NCBI Taxonomy" id="69355"/>
    <lineage>
        <taxon>Eukaryota</taxon>
        <taxon>Metazoa</taxon>
        <taxon>Ecdysozoa</taxon>
        <taxon>Arthropoda</taxon>
        <taxon>Crustacea</taxon>
        <taxon>Oligostraca</taxon>
        <taxon>Ostracoda</taxon>
        <taxon>Podocopa</taxon>
        <taxon>Podocopida</taxon>
        <taxon>Darwinulocopina</taxon>
        <taxon>Darwinuloidea</taxon>
        <taxon>Darwinulidae</taxon>
        <taxon>Darwinula</taxon>
    </lineage>
</organism>
<keyword evidence="7" id="KW-0249">Electron transport</keyword>
<protein>
    <recommendedName>
        <fullName evidence="14">NADH dehydrogenase [ubiquinone] 1 subunit C2</fullName>
    </recommendedName>
</protein>
<evidence type="ECO:0000256" key="6">
    <source>
        <dbReference type="ARBA" id="ARBA00022792"/>
    </source>
</evidence>
<keyword evidence="4" id="KW-0679">Respiratory chain</keyword>
<evidence type="ECO:0000256" key="1">
    <source>
        <dbReference type="ARBA" id="ARBA00004298"/>
    </source>
</evidence>
<evidence type="ECO:0000256" key="8">
    <source>
        <dbReference type="ARBA" id="ARBA00022989"/>
    </source>
</evidence>
<evidence type="ECO:0000313" key="12">
    <source>
        <dbReference type="EMBL" id="CAD7244540.1"/>
    </source>
</evidence>
<accession>A0A7R8XE13</accession>
<sequence>MEHSEDGKAFRPFSPYYADDMADTFVEASKRYKLSVIGEYWSPVTCGLGGFGGVVLRNLFIKRPMLSGIQLHILAATVGALVGKYADNMYRKQTAQRDAIYTHYMHLHPERFPKPERKTFGEIFESWNPAR</sequence>
<evidence type="ECO:0000256" key="2">
    <source>
        <dbReference type="ARBA" id="ARBA00008674"/>
    </source>
</evidence>
<reference evidence="12" key="1">
    <citation type="submission" date="2020-11" db="EMBL/GenBank/DDBJ databases">
        <authorList>
            <person name="Tran Van P."/>
        </authorList>
    </citation>
    <scope>NUCLEOTIDE SEQUENCE</scope>
</reference>
<dbReference type="InterPro" id="IPR009423">
    <property type="entry name" value="NDUC2"/>
</dbReference>
<dbReference type="EMBL" id="CAJPEV010000656">
    <property type="protein sequence ID" value="CAG0887317.1"/>
    <property type="molecule type" value="Genomic_DNA"/>
</dbReference>
<name>A0A7R8XE13_9CRUS</name>
<dbReference type="GO" id="GO:0005743">
    <property type="term" value="C:mitochondrial inner membrane"/>
    <property type="evidence" value="ECO:0007669"/>
    <property type="project" value="UniProtKB-SubCell"/>
</dbReference>
<evidence type="ECO:0000313" key="13">
    <source>
        <dbReference type="Proteomes" id="UP000677054"/>
    </source>
</evidence>
<dbReference type="PANTHER" id="PTHR13099">
    <property type="entry name" value="NADH-UBIQUINONE OXIDOREDUCTASE SUBUNIT B14.5B"/>
    <property type="match status" value="1"/>
</dbReference>
<evidence type="ECO:0000256" key="11">
    <source>
        <dbReference type="SAM" id="Phobius"/>
    </source>
</evidence>
<evidence type="ECO:0000256" key="3">
    <source>
        <dbReference type="ARBA" id="ARBA00022448"/>
    </source>
</evidence>
<dbReference type="AlphaFoldDB" id="A0A7R8XE13"/>
<evidence type="ECO:0000256" key="5">
    <source>
        <dbReference type="ARBA" id="ARBA00022692"/>
    </source>
</evidence>
<keyword evidence="9" id="KW-0496">Mitochondrion</keyword>
<proteinExistence type="inferred from homology"/>
<keyword evidence="6" id="KW-0999">Mitochondrion inner membrane</keyword>
<comment type="similarity">
    <text evidence="2">Belongs to the complex I NDUFC2 subunit family.</text>
</comment>
<feature type="transmembrane region" description="Helical" evidence="11">
    <location>
        <begin position="40"/>
        <end position="60"/>
    </location>
</feature>
<keyword evidence="8 11" id="KW-1133">Transmembrane helix</keyword>
<evidence type="ECO:0000256" key="9">
    <source>
        <dbReference type="ARBA" id="ARBA00023128"/>
    </source>
</evidence>
<comment type="subcellular location">
    <subcellularLocation>
        <location evidence="1">Mitochondrion inner membrane</location>
        <topology evidence="1">Single-pass membrane protein</topology>
        <orientation evidence="1">Matrix side</orientation>
    </subcellularLocation>
</comment>
<dbReference type="EMBL" id="LR900173">
    <property type="protein sequence ID" value="CAD7244540.1"/>
    <property type="molecule type" value="Genomic_DNA"/>
</dbReference>
<dbReference type="Pfam" id="PF06374">
    <property type="entry name" value="NDUF_C2"/>
    <property type="match status" value="1"/>
</dbReference>
<evidence type="ECO:0008006" key="14">
    <source>
        <dbReference type="Google" id="ProtNLM"/>
    </source>
</evidence>
<evidence type="ECO:0000256" key="10">
    <source>
        <dbReference type="ARBA" id="ARBA00023136"/>
    </source>
</evidence>
<evidence type="ECO:0000256" key="4">
    <source>
        <dbReference type="ARBA" id="ARBA00022660"/>
    </source>
</evidence>
<keyword evidence="3" id="KW-0813">Transport</keyword>
<dbReference type="GO" id="GO:0006120">
    <property type="term" value="P:mitochondrial electron transport, NADH to ubiquinone"/>
    <property type="evidence" value="ECO:0007669"/>
    <property type="project" value="InterPro"/>
</dbReference>
<keyword evidence="5 11" id="KW-0812">Transmembrane</keyword>
<dbReference type="Proteomes" id="UP000677054">
    <property type="component" value="Unassembled WGS sequence"/>
</dbReference>
<evidence type="ECO:0000256" key="7">
    <source>
        <dbReference type="ARBA" id="ARBA00022982"/>
    </source>
</evidence>
<keyword evidence="10 11" id="KW-0472">Membrane</keyword>